<dbReference type="PANTHER" id="PTHR34072:SF44">
    <property type="entry name" value="RNA-DIRECTED DNA POLYMERASE"/>
    <property type="match status" value="1"/>
</dbReference>
<organism evidence="3 4">
    <name type="scientific">Tanacetum coccineum</name>
    <dbReference type="NCBI Taxonomy" id="301880"/>
    <lineage>
        <taxon>Eukaryota</taxon>
        <taxon>Viridiplantae</taxon>
        <taxon>Streptophyta</taxon>
        <taxon>Embryophyta</taxon>
        <taxon>Tracheophyta</taxon>
        <taxon>Spermatophyta</taxon>
        <taxon>Magnoliopsida</taxon>
        <taxon>eudicotyledons</taxon>
        <taxon>Gunneridae</taxon>
        <taxon>Pentapetalae</taxon>
        <taxon>asterids</taxon>
        <taxon>campanulids</taxon>
        <taxon>Asterales</taxon>
        <taxon>Asteraceae</taxon>
        <taxon>Asteroideae</taxon>
        <taxon>Anthemideae</taxon>
        <taxon>Anthemidinae</taxon>
        <taxon>Tanacetum</taxon>
    </lineage>
</organism>
<evidence type="ECO:0000259" key="1">
    <source>
        <dbReference type="Pfam" id="PF00078"/>
    </source>
</evidence>
<evidence type="ECO:0000313" key="3">
    <source>
        <dbReference type="EMBL" id="GJT74002.1"/>
    </source>
</evidence>
<keyword evidence="4" id="KW-1185">Reference proteome</keyword>
<dbReference type="InterPro" id="IPR043502">
    <property type="entry name" value="DNA/RNA_pol_sf"/>
</dbReference>
<evidence type="ECO:0000259" key="2">
    <source>
        <dbReference type="Pfam" id="PF17919"/>
    </source>
</evidence>
<evidence type="ECO:0000313" key="4">
    <source>
        <dbReference type="Proteomes" id="UP001151760"/>
    </source>
</evidence>
<dbReference type="CDD" id="cd09274">
    <property type="entry name" value="RNase_HI_RT_Ty3"/>
    <property type="match status" value="1"/>
</dbReference>
<dbReference type="SUPFAM" id="SSF56672">
    <property type="entry name" value="DNA/RNA polymerases"/>
    <property type="match status" value="1"/>
</dbReference>
<dbReference type="Gene3D" id="3.30.70.270">
    <property type="match status" value="2"/>
</dbReference>
<name>A0ABQ5GGJ3_9ASTR</name>
<dbReference type="Pfam" id="PF00078">
    <property type="entry name" value="RVT_1"/>
    <property type="match status" value="1"/>
</dbReference>
<gene>
    <name evidence="3" type="ORF">Tco_1033288</name>
</gene>
<dbReference type="InterPro" id="IPR043128">
    <property type="entry name" value="Rev_trsase/Diguanyl_cyclase"/>
</dbReference>
<dbReference type="InterPro" id="IPR000477">
    <property type="entry name" value="RT_dom"/>
</dbReference>
<dbReference type="GO" id="GO:0003964">
    <property type="term" value="F:RNA-directed DNA polymerase activity"/>
    <property type="evidence" value="ECO:0007669"/>
    <property type="project" value="UniProtKB-KW"/>
</dbReference>
<reference evidence="3" key="1">
    <citation type="journal article" date="2022" name="Int. J. Mol. Sci.">
        <title>Draft Genome of Tanacetum Coccineum: Genomic Comparison of Closely Related Tanacetum-Family Plants.</title>
        <authorList>
            <person name="Yamashiro T."/>
            <person name="Shiraishi A."/>
            <person name="Nakayama K."/>
            <person name="Satake H."/>
        </authorList>
    </citation>
    <scope>NUCLEOTIDE SEQUENCE</scope>
</reference>
<keyword evidence="3" id="KW-0548">Nucleotidyltransferase</keyword>
<keyword evidence="3" id="KW-0695">RNA-directed DNA polymerase</keyword>
<dbReference type="Pfam" id="PF17919">
    <property type="entry name" value="RT_RNaseH_2"/>
    <property type="match status" value="1"/>
</dbReference>
<feature type="domain" description="Reverse transcriptase" evidence="1">
    <location>
        <begin position="145"/>
        <end position="218"/>
    </location>
</feature>
<keyword evidence="3" id="KW-0808">Transferase</keyword>
<dbReference type="PANTHER" id="PTHR34072">
    <property type="entry name" value="ENZYMATIC POLYPROTEIN-RELATED"/>
    <property type="match status" value="1"/>
</dbReference>
<accession>A0ABQ5GGJ3</accession>
<dbReference type="InterPro" id="IPR041577">
    <property type="entry name" value="RT_RNaseH_2"/>
</dbReference>
<dbReference type="EMBL" id="BQNB010018402">
    <property type="protein sequence ID" value="GJT74002.1"/>
    <property type="molecule type" value="Genomic_DNA"/>
</dbReference>
<feature type="domain" description="Reverse transcriptase/retrotransposon-derived protein RNase H-like" evidence="2">
    <location>
        <begin position="283"/>
        <end position="378"/>
    </location>
</feature>
<protein>
    <submittedName>
        <fullName evidence="3">Reverse transcriptase domain-containing protein</fullName>
    </submittedName>
</protein>
<reference evidence="3" key="2">
    <citation type="submission" date="2022-01" db="EMBL/GenBank/DDBJ databases">
        <authorList>
            <person name="Yamashiro T."/>
            <person name="Shiraishi A."/>
            <person name="Satake H."/>
            <person name="Nakayama K."/>
        </authorList>
    </citation>
    <scope>NUCLEOTIDE SEQUENCE</scope>
</reference>
<comment type="caution">
    <text evidence="3">The sequence shown here is derived from an EMBL/GenBank/DDBJ whole genome shotgun (WGS) entry which is preliminary data.</text>
</comment>
<proteinExistence type="predicted"/>
<dbReference type="Proteomes" id="UP001151760">
    <property type="component" value="Unassembled WGS sequence"/>
</dbReference>
<sequence length="491" mass="56277">MAHALVDVHGEELTLRVGDEKLVFNVKSTLKYPRKHGDESIHKIDILDITCEDHFNEVLNVQKSINPMSGSSTPSYDHVVASLSPSLTPFEDSDFILEEIDTFLASDDSTSPDDDDGAFDMEGDIRLIETLLNNDISNDLPPLLPMTFQRCMVAIFHDMIEKTMEVFMDDFSVFRDSFSSCLSHLDMMLKWCEDTNLVLNWEKCHFMVKEGIVLGHKIFKSGIEVDRAKVDMIAKLPPLTTGKGIRIFLGHAGFYKRFIQDFSKIAWPITHHLEKDTPFFFLDECLSSFKILKKKLTEAPILVSPDWDLSFELMSDASDFAIGAVLGQRKYKYFRPIHYASNTLSDAQTNYTIIEKELLAVVYAFEKFRSYLILSKTIVYTGHSALKYLFAKQDSKPRLLWRVLLLQEFNIKIRDKKGAKNLVADHLSRLENPYQRDHVGMEINDNFPHETLSMISLNPYNEPPWFADIANYLVGNMLIKGMSSQQKNEIL</sequence>